<dbReference type="AlphaFoldDB" id="A0ABD1ZMB8"/>
<comment type="caution">
    <text evidence="2">The sequence shown here is derived from an EMBL/GenBank/DDBJ whole genome shotgun (WGS) entry which is preliminary data.</text>
</comment>
<dbReference type="Proteomes" id="UP001605036">
    <property type="component" value="Unassembled WGS sequence"/>
</dbReference>
<sequence>MEENQFQRLLELFPVVRSSTYCAEDEVISTTNSDDAATSGRPAKTLTNADAKEEMQFEKGSSTAESKTVEKQPQLSVSSVSPKQGFWDPLKTAMQARLGDEEGQRFCEVFRKVHEQLVMRTLSLDDIERMATNMKFRK</sequence>
<evidence type="ECO:0000313" key="3">
    <source>
        <dbReference type="Proteomes" id="UP001605036"/>
    </source>
</evidence>
<gene>
    <name evidence="2" type="ORF">R1flu_020213</name>
</gene>
<feature type="compositionally biased region" description="Polar residues" evidence="1">
    <location>
        <begin position="59"/>
        <end position="82"/>
    </location>
</feature>
<organism evidence="2 3">
    <name type="scientific">Riccia fluitans</name>
    <dbReference type="NCBI Taxonomy" id="41844"/>
    <lineage>
        <taxon>Eukaryota</taxon>
        <taxon>Viridiplantae</taxon>
        <taxon>Streptophyta</taxon>
        <taxon>Embryophyta</taxon>
        <taxon>Marchantiophyta</taxon>
        <taxon>Marchantiopsida</taxon>
        <taxon>Marchantiidae</taxon>
        <taxon>Marchantiales</taxon>
        <taxon>Ricciaceae</taxon>
        <taxon>Riccia</taxon>
    </lineage>
</organism>
<evidence type="ECO:0000313" key="2">
    <source>
        <dbReference type="EMBL" id="KAL2652085.1"/>
    </source>
</evidence>
<dbReference type="PANTHER" id="PTHR35312:SF1">
    <property type="entry name" value="OS07G0641800 PROTEIN"/>
    <property type="match status" value="1"/>
</dbReference>
<dbReference type="EMBL" id="JBHFFA010000001">
    <property type="protein sequence ID" value="KAL2652085.1"/>
    <property type="molecule type" value="Genomic_DNA"/>
</dbReference>
<accession>A0ABD1ZMB8</accession>
<name>A0ABD1ZMB8_9MARC</name>
<protein>
    <submittedName>
        <fullName evidence="2">Uncharacterized protein</fullName>
    </submittedName>
</protein>
<dbReference type="PANTHER" id="PTHR35312">
    <property type="entry name" value="OS07G0641800 PROTEIN"/>
    <property type="match status" value="1"/>
</dbReference>
<evidence type="ECO:0000256" key="1">
    <source>
        <dbReference type="SAM" id="MobiDB-lite"/>
    </source>
</evidence>
<feature type="region of interest" description="Disordered" evidence="1">
    <location>
        <begin position="29"/>
        <end position="83"/>
    </location>
</feature>
<proteinExistence type="predicted"/>
<reference evidence="2 3" key="1">
    <citation type="submission" date="2024-09" db="EMBL/GenBank/DDBJ databases">
        <title>Chromosome-scale assembly of Riccia fluitans.</title>
        <authorList>
            <person name="Paukszto L."/>
            <person name="Sawicki J."/>
            <person name="Karawczyk K."/>
            <person name="Piernik-Szablinska J."/>
            <person name="Szczecinska M."/>
            <person name="Mazdziarz M."/>
        </authorList>
    </citation>
    <scope>NUCLEOTIDE SEQUENCE [LARGE SCALE GENOMIC DNA]</scope>
    <source>
        <strain evidence="2">Rf_01</strain>
        <tissue evidence="2">Aerial parts of the thallus</tissue>
    </source>
</reference>
<keyword evidence="3" id="KW-1185">Reference proteome</keyword>